<dbReference type="AlphaFoldDB" id="A0A1M6MAB7"/>
<protein>
    <recommendedName>
        <fullName evidence="3">RNA-directed DNA polymerase</fullName>
    </recommendedName>
</protein>
<evidence type="ECO:0000313" key="1">
    <source>
        <dbReference type="EMBL" id="SHJ80392.1"/>
    </source>
</evidence>
<dbReference type="Proteomes" id="UP000184529">
    <property type="component" value="Unassembled WGS sequence"/>
</dbReference>
<feature type="non-terminal residue" evidence="1">
    <location>
        <position position="1"/>
    </location>
</feature>
<organism evidence="1 2">
    <name type="scientific">Desulfofundulus thermosubterraneus DSM 16057</name>
    <dbReference type="NCBI Taxonomy" id="1121432"/>
    <lineage>
        <taxon>Bacteria</taxon>
        <taxon>Bacillati</taxon>
        <taxon>Bacillota</taxon>
        <taxon>Clostridia</taxon>
        <taxon>Eubacteriales</taxon>
        <taxon>Peptococcaceae</taxon>
        <taxon>Desulfofundulus</taxon>
    </lineage>
</organism>
<sequence length="55" mass="6198">PRGDQDSGLMEQVVARENMLSALKRVERNGGAPGVDGIPTERLRDQLRAEWPRIR</sequence>
<name>A0A1M6MAB7_9FIRM</name>
<proteinExistence type="predicted"/>
<accession>A0A1M6MAB7</accession>
<gene>
    <name evidence="1" type="ORF">SAMN02745219_03382</name>
</gene>
<dbReference type="EMBL" id="FQZM01000064">
    <property type="protein sequence ID" value="SHJ80392.1"/>
    <property type="molecule type" value="Genomic_DNA"/>
</dbReference>
<evidence type="ECO:0000313" key="2">
    <source>
        <dbReference type="Proteomes" id="UP000184529"/>
    </source>
</evidence>
<keyword evidence="2" id="KW-1185">Reference proteome</keyword>
<evidence type="ECO:0008006" key="3">
    <source>
        <dbReference type="Google" id="ProtNLM"/>
    </source>
</evidence>
<reference evidence="2" key="1">
    <citation type="submission" date="2016-11" db="EMBL/GenBank/DDBJ databases">
        <authorList>
            <person name="Varghese N."/>
            <person name="Submissions S."/>
        </authorList>
    </citation>
    <scope>NUCLEOTIDE SEQUENCE [LARGE SCALE GENOMIC DNA]</scope>
    <source>
        <strain evidence="2">DSM 16057</strain>
    </source>
</reference>